<feature type="signal peptide" evidence="1">
    <location>
        <begin position="1"/>
        <end position="27"/>
    </location>
</feature>
<keyword evidence="1" id="KW-0732">Signal</keyword>
<reference evidence="2" key="2">
    <citation type="journal article" date="2022" name="Hortic Res">
        <title>The genome of Dioscorea zingiberensis sheds light on the biosynthesis, origin and evolution of the medicinally important diosgenin saponins.</title>
        <authorList>
            <person name="Li Y."/>
            <person name="Tan C."/>
            <person name="Li Z."/>
            <person name="Guo J."/>
            <person name="Li S."/>
            <person name="Chen X."/>
            <person name="Wang C."/>
            <person name="Dai X."/>
            <person name="Yang H."/>
            <person name="Song W."/>
            <person name="Hou L."/>
            <person name="Xu J."/>
            <person name="Tong Z."/>
            <person name="Xu A."/>
            <person name="Yuan X."/>
            <person name="Wang W."/>
            <person name="Yang Q."/>
            <person name="Chen L."/>
            <person name="Sun Z."/>
            <person name="Wang K."/>
            <person name="Pan B."/>
            <person name="Chen J."/>
            <person name="Bao Y."/>
            <person name="Liu F."/>
            <person name="Qi X."/>
            <person name="Gang D.R."/>
            <person name="Wen J."/>
            <person name="Li J."/>
        </authorList>
    </citation>
    <scope>NUCLEOTIDE SEQUENCE</scope>
    <source>
        <strain evidence="2">Dzin_1.0</strain>
    </source>
</reference>
<sequence length="117" mass="13123">MAASTSKFITIFIIFTILLQLFITTLACRASVRVPNLPINLDPRRTVPVNPPPRGCKYYKHCRRPPAPNTDSARPNIKKILICASTNKVTTIFIIFTILLQLFITLHGSCLPAEEIM</sequence>
<evidence type="ECO:0000256" key="1">
    <source>
        <dbReference type="SAM" id="SignalP"/>
    </source>
</evidence>
<accession>A0A9D5DBV9</accession>
<protein>
    <submittedName>
        <fullName evidence="2">Uncharacterized protein</fullName>
    </submittedName>
</protein>
<dbReference type="PROSITE" id="PS51257">
    <property type="entry name" value="PROKAR_LIPOPROTEIN"/>
    <property type="match status" value="1"/>
</dbReference>
<organism evidence="2 3">
    <name type="scientific">Dioscorea zingiberensis</name>
    <dbReference type="NCBI Taxonomy" id="325984"/>
    <lineage>
        <taxon>Eukaryota</taxon>
        <taxon>Viridiplantae</taxon>
        <taxon>Streptophyta</taxon>
        <taxon>Embryophyta</taxon>
        <taxon>Tracheophyta</taxon>
        <taxon>Spermatophyta</taxon>
        <taxon>Magnoliopsida</taxon>
        <taxon>Liliopsida</taxon>
        <taxon>Dioscoreales</taxon>
        <taxon>Dioscoreaceae</taxon>
        <taxon>Dioscorea</taxon>
    </lineage>
</organism>
<reference evidence="2" key="1">
    <citation type="submission" date="2021-03" db="EMBL/GenBank/DDBJ databases">
        <authorList>
            <person name="Li Z."/>
            <person name="Yang C."/>
        </authorList>
    </citation>
    <scope>NUCLEOTIDE SEQUENCE</scope>
    <source>
        <strain evidence="2">Dzin_1.0</strain>
        <tissue evidence="2">Leaf</tissue>
    </source>
</reference>
<dbReference type="Proteomes" id="UP001085076">
    <property type="component" value="Miscellaneous, Linkage group lg01"/>
</dbReference>
<name>A0A9D5DBV9_9LILI</name>
<feature type="chain" id="PRO_5038670210" evidence="1">
    <location>
        <begin position="28"/>
        <end position="117"/>
    </location>
</feature>
<gene>
    <name evidence="2" type="ORF">J5N97_006444</name>
</gene>
<comment type="caution">
    <text evidence="2">The sequence shown here is derived from an EMBL/GenBank/DDBJ whole genome shotgun (WGS) entry which is preliminary data.</text>
</comment>
<evidence type="ECO:0000313" key="2">
    <source>
        <dbReference type="EMBL" id="KAJ0988088.1"/>
    </source>
</evidence>
<dbReference type="EMBL" id="JAGGNH010000001">
    <property type="protein sequence ID" value="KAJ0988088.1"/>
    <property type="molecule type" value="Genomic_DNA"/>
</dbReference>
<keyword evidence="3" id="KW-1185">Reference proteome</keyword>
<evidence type="ECO:0000313" key="3">
    <source>
        <dbReference type="Proteomes" id="UP001085076"/>
    </source>
</evidence>
<dbReference type="AlphaFoldDB" id="A0A9D5DBV9"/>
<proteinExistence type="predicted"/>